<dbReference type="InterPro" id="IPR021636">
    <property type="entry name" value="DUF3242"/>
</dbReference>
<dbReference type="InterPro" id="IPR035951">
    <property type="entry name" value="TM1622-like_sf"/>
</dbReference>
<name>A0A1E3G1R3_9BACT</name>
<dbReference type="OrthoDB" id="47629at2"/>
<sequence>MLIFSVLAILSLTGCAVPFFPEVPPSSYSLDAAINVLAGKYYLLDSGHVEGFGGIELGQGRYATFADVDGILLVFKYESEEEAKERWGALTKKYGNPFRLKYFKISMGNYGVFTVRLEKSDLYAWYKDNWLIIVNGDNVERFVQDVNNIYKTIRQ</sequence>
<dbReference type="EMBL" id="LWAF01000010">
    <property type="protein sequence ID" value="ODN30191.1"/>
    <property type="molecule type" value="Genomic_DNA"/>
</dbReference>
<dbReference type="Pfam" id="PF11586">
    <property type="entry name" value="DUF3242"/>
    <property type="match status" value="1"/>
</dbReference>
<keyword evidence="3" id="KW-1185">Reference proteome</keyword>
<dbReference type="SUPFAM" id="SSF143477">
    <property type="entry name" value="TM1622-like"/>
    <property type="match status" value="1"/>
</dbReference>
<dbReference type="AlphaFoldDB" id="A0A1E3G1R3"/>
<evidence type="ECO:0000313" key="3">
    <source>
        <dbReference type="Proteomes" id="UP000094570"/>
    </source>
</evidence>
<protein>
    <recommendedName>
        <fullName evidence="4">DUF3242 domain-containing protein</fullName>
    </recommendedName>
</protein>
<keyword evidence="1" id="KW-0732">Signal</keyword>
<proteinExistence type="predicted"/>
<feature type="signal peptide" evidence="1">
    <location>
        <begin position="1"/>
        <end position="16"/>
    </location>
</feature>
<dbReference type="STRING" id="1008305.A4H02_07000"/>
<reference evidence="3" key="1">
    <citation type="submission" date="2016-04" db="EMBL/GenBank/DDBJ databases">
        <title>The genome sequence project of a novel Fervidobacterium isolate from a hot spring in Thailand.</title>
        <authorList>
            <person name="Gonzalez J.M."/>
            <person name="Cuecas A."/>
            <person name="Kanoksilapatham W."/>
        </authorList>
    </citation>
    <scope>NUCLEOTIDE SEQUENCE [LARGE SCALE GENOMIC DNA]</scope>
    <source>
        <strain evidence="3">FC2004</strain>
    </source>
</reference>
<gene>
    <name evidence="2" type="ORF">A4H02_07000</name>
</gene>
<feature type="chain" id="PRO_5009128006" description="DUF3242 domain-containing protein" evidence="1">
    <location>
        <begin position="17"/>
        <end position="155"/>
    </location>
</feature>
<organism evidence="2 3">
    <name type="scientific">Fervidobacterium thailandense</name>
    <dbReference type="NCBI Taxonomy" id="1008305"/>
    <lineage>
        <taxon>Bacteria</taxon>
        <taxon>Thermotogati</taxon>
        <taxon>Thermotogota</taxon>
        <taxon>Thermotogae</taxon>
        <taxon>Thermotogales</taxon>
        <taxon>Fervidobacteriaceae</taxon>
        <taxon>Fervidobacterium</taxon>
    </lineage>
</organism>
<accession>A0A1E3G1R3</accession>
<evidence type="ECO:0008006" key="4">
    <source>
        <dbReference type="Google" id="ProtNLM"/>
    </source>
</evidence>
<dbReference type="Gene3D" id="3.40.1000.20">
    <property type="entry name" value="TM1622-like"/>
    <property type="match status" value="1"/>
</dbReference>
<comment type="caution">
    <text evidence="2">The sequence shown here is derived from an EMBL/GenBank/DDBJ whole genome shotgun (WGS) entry which is preliminary data.</text>
</comment>
<dbReference type="Proteomes" id="UP000094570">
    <property type="component" value="Unassembled WGS sequence"/>
</dbReference>
<evidence type="ECO:0000256" key="1">
    <source>
        <dbReference type="SAM" id="SignalP"/>
    </source>
</evidence>
<evidence type="ECO:0000313" key="2">
    <source>
        <dbReference type="EMBL" id="ODN30191.1"/>
    </source>
</evidence>